<reference evidence="2 3" key="1">
    <citation type="submission" date="2019-10" db="EMBL/GenBank/DDBJ databases">
        <title>Sequencing and Assembly of Multiple Reported Metal-Biooxidizing Members of the Extremely Thermoacidophilic Archaeal Family Sulfolobaceae.</title>
        <authorList>
            <person name="Counts J.A."/>
            <person name="Kelly R.M."/>
        </authorList>
    </citation>
    <scope>NUCLEOTIDE SEQUENCE [LARGE SCALE GENOMIC DNA]</scope>
    <source>
        <strain evidence="2 3">DSM 6482</strain>
    </source>
</reference>
<dbReference type="Gene3D" id="3.60.20.10">
    <property type="entry name" value="Glutamine Phosphoribosylpyrophosphate, subunit 1, domain 1"/>
    <property type="match status" value="1"/>
</dbReference>
<dbReference type="InterPro" id="IPR029055">
    <property type="entry name" value="Ntn_hydrolases_N"/>
</dbReference>
<dbReference type="PANTHER" id="PTHR42824:SF1">
    <property type="entry name" value="GLUTAMINE AMIDOTRANSFERASE YAFJ-RELATED"/>
    <property type="match status" value="1"/>
</dbReference>
<accession>A0A6A9QM33</accession>
<keyword evidence="2" id="KW-0808">Transferase</keyword>
<dbReference type="InterPro" id="IPR017932">
    <property type="entry name" value="GATase_2_dom"/>
</dbReference>
<dbReference type="SUPFAM" id="SSF56235">
    <property type="entry name" value="N-terminal nucleophile aminohydrolases (Ntn hydrolases)"/>
    <property type="match status" value="1"/>
</dbReference>
<dbReference type="PANTHER" id="PTHR42824">
    <property type="entry name" value="GLUTAMINE AMIDOTRANSFERASE"/>
    <property type="match status" value="1"/>
</dbReference>
<sequence length="238" mass="27412">MCRMFAYYGSSSRMLNELISCLKMSSEKDPLNGRPHDSGWGYVIIKRDSISYYRSGKPIFRESVPVFLEDDDMIAIFHARKATTGKIGSQFSHPYMETNIEGTHFFAHNGTVNKEELGKKMGLTQKEFSKYVDSELAFKYYLSTRDIETIKQATETALNIFYAKVDRDTQDVELKYLNYTTPDHDKPYYHLYMDTSDGIAIYSSSLAFICKGLSRQRVPQGFNIVGRMKIEEKELQLA</sequence>
<proteinExistence type="predicted"/>
<dbReference type="Proteomes" id="UP000470772">
    <property type="component" value="Unassembled WGS sequence"/>
</dbReference>
<evidence type="ECO:0000313" key="2">
    <source>
        <dbReference type="EMBL" id="MUN29370.1"/>
    </source>
</evidence>
<gene>
    <name evidence="2" type="ORF">GC250_07965</name>
</gene>
<dbReference type="EMBL" id="WGGD01000005">
    <property type="protein sequence ID" value="MUN29370.1"/>
    <property type="molecule type" value="Genomic_DNA"/>
</dbReference>
<organism evidence="2 3">
    <name type="scientific">Sulfuracidifex metallicus DSM 6482 = JCM 9184</name>
    <dbReference type="NCBI Taxonomy" id="523847"/>
    <lineage>
        <taxon>Archaea</taxon>
        <taxon>Thermoproteota</taxon>
        <taxon>Thermoprotei</taxon>
        <taxon>Sulfolobales</taxon>
        <taxon>Sulfolobaceae</taxon>
        <taxon>Sulfuracidifex</taxon>
    </lineage>
</organism>
<protein>
    <submittedName>
        <fullName evidence="2">Class II glutamine amidotransferase</fullName>
    </submittedName>
</protein>
<keyword evidence="2" id="KW-0315">Glutamine amidotransferase</keyword>
<name>A0A6A9QM33_SULME</name>
<dbReference type="AlphaFoldDB" id="A0A6A9QM33"/>
<dbReference type="PROSITE" id="PS51278">
    <property type="entry name" value="GATASE_TYPE_2"/>
    <property type="match status" value="1"/>
</dbReference>
<evidence type="ECO:0000313" key="3">
    <source>
        <dbReference type="Proteomes" id="UP000470772"/>
    </source>
</evidence>
<feature type="domain" description="Glutamine amidotransferase type-2" evidence="1">
    <location>
        <begin position="2"/>
        <end position="238"/>
    </location>
</feature>
<dbReference type="Pfam" id="PF13522">
    <property type="entry name" value="GATase_6"/>
    <property type="match status" value="1"/>
</dbReference>
<dbReference type="GO" id="GO:0016740">
    <property type="term" value="F:transferase activity"/>
    <property type="evidence" value="ECO:0007669"/>
    <property type="project" value="UniProtKB-KW"/>
</dbReference>
<keyword evidence="3" id="KW-1185">Reference proteome</keyword>
<evidence type="ECO:0000259" key="1">
    <source>
        <dbReference type="PROSITE" id="PS51278"/>
    </source>
</evidence>
<comment type="caution">
    <text evidence="2">The sequence shown here is derived from an EMBL/GenBank/DDBJ whole genome shotgun (WGS) entry which is preliminary data.</text>
</comment>